<dbReference type="AlphaFoldDB" id="A0A6G8S0I0"/>
<gene>
    <name evidence="1" type="ORF">G8D99_00745</name>
</gene>
<dbReference type="KEGG" id="alj:G8D99_00745"/>
<accession>A0A6G8S0I0</accession>
<name>A0A6G8S0I0_9GAMM</name>
<dbReference type="Proteomes" id="UP000501939">
    <property type="component" value="Chromosome"/>
</dbReference>
<protein>
    <submittedName>
        <fullName evidence="1">Uncharacterized protein</fullName>
    </submittedName>
</protein>
<reference evidence="1 2" key="1">
    <citation type="submission" date="2020-03" db="EMBL/GenBank/DDBJ databases">
        <authorList>
            <person name="Zhu W."/>
        </authorList>
    </citation>
    <scope>NUCLEOTIDE SEQUENCE [LARGE SCALE GENOMIC DNA]</scope>
    <source>
        <strain evidence="1 2">185</strain>
    </source>
</reference>
<keyword evidence="2" id="KW-1185">Reference proteome</keyword>
<organism evidence="1 2">
    <name type="scientific">Acinetobacter lanii</name>
    <dbReference type="NCBI Taxonomy" id="2715163"/>
    <lineage>
        <taxon>Bacteria</taxon>
        <taxon>Pseudomonadati</taxon>
        <taxon>Pseudomonadota</taxon>
        <taxon>Gammaproteobacteria</taxon>
        <taxon>Moraxellales</taxon>
        <taxon>Moraxellaceae</taxon>
        <taxon>Acinetobacter</taxon>
    </lineage>
</organism>
<evidence type="ECO:0000313" key="2">
    <source>
        <dbReference type="Proteomes" id="UP000501939"/>
    </source>
</evidence>
<evidence type="ECO:0000313" key="1">
    <source>
        <dbReference type="EMBL" id="QIO07699.1"/>
    </source>
</evidence>
<dbReference type="EMBL" id="CP049916">
    <property type="protein sequence ID" value="QIO07699.1"/>
    <property type="molecule type" value="Genomic_DNA"/>
</dbReference>
<proteinExistence type="predicted"/>
<dbReference type="RefSeq" id="WP_166321706.1">
    <property type="nucleotide sequence ID" value="NZ_CP049916.1"/>
</dbReference>
<sequence length="178" mass="20844">MYILIFMIVGIALGFFFLKQLDQRRWQRYQIERDVYFRQHPYSFKTTGSYSIAVAMNKSAQFKLINELMLKSSQQPVQRAALIQRMPAQSHHRYIIKVLVEDITIGYLDQSYAERFCLSLEDTDFFIGRPISTQAEISFYALKPNILGCRLKLDLPNHPHLASHYLMHLSDPHDAKTD</sequence>